<dbReference type="CDD" id="cd06171">
    <property type="entry name" value="Sigma70_r4"/>
    <property type="match status" value="1"/>
</dbReference>
<keyword evidence="4" id="KW-1185">Reference proteome</keyword>
<feature type="domain" description="RNA polymerase sigma-70" evidence="2">
    <location>
        <begin position="489"/>
        <end position="515"/>
    </location>
</feature>
<dbReference type="InterPro" id="IPR007630">
    <property type="entry name" value="RNA_pol_sigma70_r4"/>
</dbReference>
<dbReference type="InterPro" id="IPR036388">
    <property type="entry name" value="WH-like_DNA-bd_sf"/>
</dbReference>
<dbReference type="InterPro" id="IPR050239">
    <property type="entry name" value="Sigma-70_RNA_pol_init_factors"/>
</dbReference>
<gene>
    <name evidence="3" type="ORF">STA1M1_39170</name>
</gene>
<name>A0ABQ5LZF2_9RHOB</name>
<dbReference type="PROSITE" id="PS00716">
    <property type="entry name" value="SIGMA70_2"/>
    <property type="match status" value="1"/>
</dbReference>
<sequence length="1003" mass="110798">MLSRLGKKLKALVSGETVKTVPKAPGAATRAQSPFAVSDAQHVSRNLLSEAKIGVIGAELGGDPEPAAVLVLESPSLTLDHVTELAVTPEAMDAGHIDSAEATSDDDLTVMKLGLAIDEAHQGIPSKQQAADTSNSRLNQSARSASQNNPEEERLLDLAIQSFASTRLINVLRNAEGELPAKTVAVYMRAPDAAREAFRQLENSGEKTATELDDLVRKFARKLDQGRQTAADSIVDVVREADCSVRLLNAISAHSHRLPVATVREYMKAPEHARQAFLKLPNLGRKSADELDLIMRSFVPSKTDLQGDQKAVPSGEGDFQRALRAAEVFFSGMIYPDELFEWSPPTRLTNLLKIDQVEHRQSFVDFLKTYNETALRIRSLPGCGRKSIEQLDEIVTKMIEARLCFCGVRSEIAPDLRRLLQGEFVSHTSLTSIFELGNIKPEDIKASERASVEELTVTEIIEGCILTLNDRQQDVLQRRYGINRGQTETLEQVASDYGVTRERIRQIEKKAKQKLETKRTKKILIGALEQEGSLEKLFKNRKIVSDEQISAVSNLLTAQERLAVDLAFGDMRSFLDAESVRTEAGWIQEQDLLLMSHEPEDLSGSLRQRIVSAIREQKLPIRLSEIAAALPDYPLSEIMGELSARFEASIEGDFVRAASRLPSTVRCILILREAGHAMHCDEIRARMHEVFAKDESIHHIGSTLSGMEEALIVERGTYDLYENLSLTDGDLQEIRDRTLSHLESVGGFISAKVLFSDLFQGETERFGIAFGPYMLLGIVQDDDRFVTKRGLMIGVASDENKSEFRGLGEEVMSVLTEAQRSMTLVEIAQELEGRRDVLTTSISIGLENSPEAVSVGRGRFDLVGRAIGPDERQTDLILACAIALANGPRTAFALSELLSPVWGEIQTRPLLSFLKNRTIFDVDEKIVSVTELPEAVAKYVAIRDRVKEVAEMGVLDVEAVRDALVSRDAPDLTRLDHLFASKEEEPGEGEEMLGMILGDFGIN</sequence>
<dbReference type="InterPro" id="IPR000943">
    <property type="entry name" value="RNA_pol_sigma70"/>
</dbReference>
<dbReference type="PANTHER" id="PTHR30603:SF47">
    <property type="entry name" value="RNA POLYMERASE SIGMA FACTOR SIGD, CHLOROPLASTIC"/>
    <property type="match status" value="1"/>
</dbReference>
<organism evidence="3 4">
    <name type="scientific">Sinisalibacter aestuarii</name>
    <dbReference type="NCBI Taxonomy" id="2949426"/>
    <lineage>
        <taxon>Bacteria</taxon>
        <taxon>Pseudomonadati</taxon>
        <taxon>Pseudomonadota</taxon>
        <taxon>Alphaproteobacteria</taxon>
        <taxon>Rhodobacterales</taxon>
        <taxon>Roseobacteraceae</taxon>
        <taxon>Sinisalibacter</taxon>
    </lineage>
</organism>
<dbReference type="EMBL" id="BROH01000017">
    <property type="protein sequence ID" value="GKY90048.1"/>
    <property type="molecule type" value="Genomic_DNA"/>
</dbReference>
<evidence type="ECO:0000256" key="1">
    <source>
        <dbReference type="SAM" id="MobiDB-lite"/>
    </source>
</evidence>
<evidence type="ECO:0000313" key="4">
    <source>
        <dbReference type="Proteomes" id="UP001144205"/>
    </source>
</evidence>
<reference evidence="3" key="1">
    <citation type="journal article" date="2023" name="Int. J. Syst. Evol. Microbiol.">
        <title>Sinisalibacter aestuarii sp. nov., isolated from estuarine sediment of the Arakawa River.</title>
        <authorList>
            <person name="Arafat S.T."/>
            <person name="Hirano S."/>
            <person name="Sato A."/>
            <person name="Takeuchi K."/>
            <person name="Yasuda T."/>
            <person name="Terahara T."/>
            <person name="Hamada M."/>
            <person name="Kobayashi T."/>
        </authorList>
    </citation>
    <scope>NUCLEOTIDE SEQUENCE</scope>
    <source>
        <strain evidence="3">B-399</strain>
    </source>
</reference>
<accession>A0ABQ5LZF2</accession>
<evidence type="ECO:0000313" key="3">
    <source>
        <dbReference type="EMBL" id="GKY90048.1"/>
    </source>
</evidence>
<proteinExistence type="predicted"/>
<evidence type="ECO:0000259" key="2">
    <source>
        <dbReference type="PROSITE" id="PS00716"/>
    </source>
</evidence>
<dbReference type="Pfam" id="PF04545">
    <property type="entry name" value="Sigma70_r4"/>
    <property type="match status" value="1"/>
</dbReference>
<comment type="caution">
    <text evidence="3">The sequence shown here is derived from an EMBL/GenBank/DDBJ whole genome shotgun (WGS) entry which is preliminary data.</text>
</comment>
<dbReference type="Gene3D" id="1.10.10.10">
    <property type="entry name" value="Winged helix-like DNA-binding domain superfamily/Winged helix DNA-binding domain"/>
    <property type="match status" value="1"/>
</dbReference>
<dbReference type="SUPFAM" id="SSF88659">
    <property type="entry name" value="Sigma3 and sigma4 domains of RNA polymerase sigma factors"/>
    <property type="match status" value="1"/>
</dbReference>
<protein>
    <recommendedName>
        <fullName evidence="2">RNA polymerase sigma-70 domain-containing protein</fullName>
    </recommendedName>
</protein>
<dbReference type="InterPro" id="IPR013324">
    <property type="entry name" value="RNA_pol_sigma_r3/r4-like"/>
</dbReference>
<dbReference type="PANTHER" id="PTHR30603">
    <property type="entry name" value="RNA POLYMERASE SIGMA FACTOR RPO"/>
    <property type="match status" value="1"/>
</dbReference>
<feature type="region of interest" description="Disordered" evidence="1">
    <location>
        <begin position="122"/>
        <end position="153"/>
    </location>
</feature>
<dbReference type="RefSeq" id="WP_281843957.1">
    <property type="nucleotide sequence ID" value="NZ_BROH01000017.1"/>
</dbReference>
<feature type="compositionally biased region" description="Polar residues" evidence="1">
    <location>
        <begin position="125"/>
        <end position="149"/>
    </location>
</feature>
<dbReference type="Proteomes" id="UP001144205">
    <property type="component" value="Unassembled WGS sequence"/>
</dbReference>